<keyword evidence="2" id="KW-1185">Reference proteome</keyword>
<reference evidence="1" key="1">
    <citation type="submission" date="2022-02" db="EMBL/GenBank/DDBJ databases">
        <authorList>
            <person name="Henning P.M."/>
            <person name="McCubbin A.G."/>
            <person name="Shore J.S."/>
        </authorList>
    </citation>
    <scope>NUCLEOTIDE SEQUENCE</scope>
    <source>
        <strain evidence="1">F60SS</strain>
        <tissue evidence="1">Leaves</tissue>
    </source>
</reference>
<dbReference type="GO" id="GO:0000124">
    <property type="term" value="C:SAGA complex"/>
    <property type="evidence" value="ECO:0007669"/>
    <property type="project" value="TreeGrafter"/>
</dbReference>
<evidence type="ECO:0008006" key="3">
    <source>
        <dbReference type="Google" id="ProtNLM"/>
    </source>
</evidence>
<gene>
    <name evidence="1" type="ORF">Tsubulata_014331</name>
</gene>
<dbReference type="AlphaFoldDB" id="A0A9Q0FVU5"/>
<dbReference type="InterPro" id="IPR024738">
    <property type="entry name" value="Hfi1/Tada1"/>
</dbReference>
<comment type="caution">
    <text evidence="1">The sequence shown here is derived from an EMBL/GenBank/DDBJ whole genome shotgun (WGS) entry which is preliminary data.</text>
</comment>
<dbReference type="GO" id="GO:0006357">
    <property type="term" value="P:regulation of transcription by RNA polymerase II"/>
    <property type="evidence" value="ECO:0007669"/>
    <property type="project" value="TreeGrafter"/>
</dbReference>
<proteinExistence type="predicted"/>
<dbReference type="CDD" id="cd22933">
    <property type="entry name" value="HFD_HFI1"/>
    <property type="match status" value="1"/>
</dbReference>
<dbReference type="PANTHER" id="PTHR21277">
    <property type="entry name" value="TRANSCRIPTIONAL ADAPTER 1"/>
    <property type="match status" value="1"/>
</dbReference>
<dbReference type="Pfam" id="PF12767">
    <property type="entry name" value="SAGA-Tad1"/>
    <property type="match status" value="1"/>
</dbReference>
<protein>
    <recommendedName>
        <fullName evidence="3">Transcriptional coactivator Hfi1/Transcriptional adapter 1</fullName>
    </recommendedName>
</protein>
<dbReference type="OrthoDB" id="10264870at2759"/>
<sequence>MQRAYQHSRVDVAELKAEIVKRIGGERSRLYFYYLNKLLSLKLSKIKFNKFCIRVLGRENVPLHNQFIRSILQNACNAKVSPPPPSCNNEMPSTTSDGSYPFANGKMDLVSYESMVTSDIISFEDGIQMPLQHHQVILRKEEKGKETLLPNSSKLPLVKQSIEGSVSVHSREKSSISVVEDGGRSSSTIALQAPLGIPFCTASAGGSCRQPRLAINHRSSSECDSGLLVGTQTLRERMQHIAAAQGLEGVPMESANLLNIGLDAYLRGLIKSSLELVDSRCQHDSTKGNSQKHYMHGKNGFLPGHHFHVENSSGPLNGKPNQTSNLPISLLDFKVAMELKPQQLGEDWPLLLEKICTRAFEE</sequence>
<dbReference type="EMBL" id="JAKUCV010003797">
    <property type="protein sequence ID" value="KAJ4837575.1"/>
    <property type="molecule type" value="Genomic_DNA"/>
</dbReference>
<name>A0A9Q0FVU5_9ROSI</name>
<accession>A0A9Q0FVU5</accession>
<reference evidence="1" key="2">
    <citation type="journal article" date="2023" name="Plants (Basel)">
        <title>Annotation of the Turnera subulata (Passifloraceae) Draft Genome Reveals the S-Locus Evolved after the Divergence of Turneroideae from Passifloroideae in a Stepwise Manner.</title>
        <authorList>
            <person name="Henning P.M."/>
            <person name="Roalson E.H."/>
            <person name="Mir W."/>
            <person name="McCubbin A.G."/>
            <person name="Shore J.S."/>
        </authorList>
    </citation>
    <scope>NUCLEOTIDE SEQUENCE</scope>
    <source>
        <strain evidence="1">F60SS</strain>
    </source>
</reference>
<evidence type="ECO:0000313" key="1">
    <source>
        <dbReference type="EMBL" id="KAJ4837575.1"/>
    </source>
</evidence>
<organism evidence="1 2">
    <name type="scientific">Turnera subulata</name>
    <dbReference type="NCBI Taxonomy" id="218843"/>
    <lineage>
        <taxon>Eukaryota</taxon>
        <taxon>Viridiplantae</taxon>
        <taxon>Streptophyta</taxon>
        <taxon>Embryophyta</taxon>
        <taxon>Tracheophyta</taxon>
        <taxon>Spermatophyta</taxon>
        <taxon>Magnoliopsida</taxon>
        <taxon>eudicotyledons</taxon>
        <taxon>Gunneridae</taxon>
        <taxon>Pentapetalae</taxon>
        <taxon>rosids</taxon>
        <taxon>fabids</taxon>
        <taxon>Malpighiales</taxon>
        <taxon>Passifloraceae</taxon>
        <taxon>Turnera</taxon>
    </lineage>
</organism>
<dbReference type="GO" id="GO:0003713">
    <property type="term" value="F:transcription coactivator activity"/>
    <property type="evidence" value="ECO:0007669"/>
    <property type="project" value="TreeGrafter"/>
</dbReference>
<dbReference type="Proteomes" id="UP001141552">
    <property type="component" value="Unassembled WGS sequence"/>
</dbReference>
<dbReference type="PANTHER" id="PTHR21277:SF37">
    <property type="entry name" value="TRANSCRIPTIONAL COACTIVATOR HFI1_TRANSCRIPTIONAL ADAPTER 1"/>
    <property type="match status" value="1"/>
</dbReference>
<evidence type="ECO:0000313" key="2">
    <source>
        <dbReference type="Proteomes" id="UP001141552"/>
    </source>
</evidence>